<keyword evidence="5" id="KW-0812">Transmembrane</keyword>
<keyword evidence="3" id="KW-0808">Transferase</keyword>
<evidence type="ECO:0000313" key="8">
    <source>
        <dbReference type="Proteomes" id="UP001178507"/>
    </source>
</evidence>
<dbReference type="InterPro" id="IPR015940">
    <property type="entry name" value="UBA"/>
</dbReference>
<dbReference type="InterPro" id="IPR029063">
    <property type="entry name" value="SAM-dependent_MTases_sf"/>
</dbReference>
<reference evidence="7" key="1">
    <citation type="submission" date="2023-08" db="EMBL/GenBank/DDBJ databases">
        <authorList>
            <person name="Chen Y."/>
            <person name="Shah S."/>
            <person name="Dougan E. K."/>
            <person name="Thang M."/>
            <person name="Chan C."/>
        </authorList>
    </citation>
    <scope>NUCLEOTIDE SEQUENCE</scope>
</reference>
<dbReference type="Gene3D" id="3.30.40.10">
    <property type="entry name" value="Zinc/RING finger domain, C3HC4 (zinc finger)"/>
    <property type="match status" value="1"/>
</dbReference>
<keyword evidence="2" id="KW-0489">Methyltransferase</keyword>
<name>A0AA36N224_9DINO</name>
<dbReference type="EMBL" id="CAUJNA010001414">
    <property type="protein sequence ID" value="CAJ1386794.1"/>
    <property type="molecule type" value="Genomic_DNA"/>
</dbReference>
<dbReference type="AlphaFoldDB" id="A0AA36N224"/>
<dbReference type="Gene3D" id="1.10.8.10">
    <property type="entry name" value="DNA helicase RuvA subunit, C-terminal domain"/>
    <property type="match status" value="1"/>
</dbReference>
<dbReference type="PANTHER" id="PTHR22809:SF5">
    <property type="entry name" value="TRNA N(3)-METHYLCYTIDINE METHYLTRANSFERASE METTL6"/>
    <property type="match status" value="1"/>
</dbReference>
<keyword evidence="8" id="KW-1185">Reference proteome</keyword>
<evidence type="ECO:0000256" key="5">
    <source>
        <dbReference type="SAM" id="Phobius"/>
    </source>
</evidence>
<dbReference type="PROSITE" id="PS50030">
    <property type="entry name" value="UBA"/>
    <property type="match status" value="1"/>
</dbReference>
<keyword evidence="5" id="KW-0472">Membrane</keyword>
<dbReference type="GO" id="GO:0032259">
    <property type="term" value="P:methylation"/>
    <property type="evidence" value="ECO:0007669"/>
    <property type="project" value="UniProtKB-KW"/>
</dbReference>
<dbReference type="InterPro" id="IPR013083">
    <property type="entry name" value="Znf_RING/FYVE/PHD"/>
</dbReference>
<feature type="domain" description="UBA" evidence="6">
    <location>
        <begin position="288"/>
        <end position="328"/>
    </location>
</feature>
<feature type="region of interest" description="Disordered" evidence="4">
    <location>
        <begin position="22"/>
        <end position="44"/>
    </location>
</feature>
<dbReference type="CDD" id="cd14270">
    <property type="entry name" value="UBA"/>
    <property type="match status" value="1"/>
</dbReference>
<keyword evidence="5" id="KW-1133">Transmembrane helix</keyword>
<dbReference type="PANTHER" id="PTHR22809">
    <property type="entry name" value="METHYLTRANSFERASE-RELATED"/>
    <property type="match status" value="1"/>
</dbReference>
<proteinExistence type="inferred from homology"/>
<dbReference type="SUPFAM" id="SSF46934">
    <property type="entry name" value="UBA-like"/>
    <property type="match status" value="1"/>
</dbReference>
<organism evidence="7 8">
    <name type="scientific">Effrenium voratum</name>
    <dbReference type="NCBI Taxonomy" id="2562239"/>
    <lineage>
        <taxon>Eukaryota</taxon>
        <taxon>Sar</taxon>
        <taxon>Alveolata</taxon>
        <taxon>Dinophyceae</taxon>
        <taxon>Suessiales</taxon>
        <taxon>Symbiodiniaceae</taxon>
        <taxon>Effrenium</taxon>
    </lineage>
</organism>
<feature type="transmembrane region" description="Helical" evidence="5">
    <location>
        <begin position="444"/>
        <end position="466"/>
    </location>
</feature>
<comment type="similarity">
    <text evidence="1">Belongs to the methyltransferase superfamily. METL family.</text>
</comment>
<dbReference type="Proteomes" id="UP001178507">
    <property type="component" value="Unassembled WGS sequence"/>
</dbReference>
<gene>
    <name evidence="7" type="ORF">EVOR1521_LOCUS12988</name>
</gene>
<dbReference type="GO" id="GO:0008173">
    <property type="term" value="F:RNA methyltransferase activity"/>
    <property type="evidence" value="ECO:0007669"/>
    <property type="project" value="UniProtKB-ARBA"/>
</dbReference>
<evidence type="ECO:0000256" key="3">
    <source>
        <dbReference type="ARBA" id="ARBA00022679"/>
    </source>
</evidence>
<dbReference type="InterPro" id="IPR009060">
    <property type="entry name" value="UBA-like_sf"/>
</dbReference>
<protein>
    <recommendedName>
        <fullName evidence="6">UBA domain-containing protein</fullName>
    </recommendedName>
</protein>
<dbReference type="SUPFAM" id="SSF57850">
    <property type="entry name" value="RING/U-box"/>
    <property type="match status" value="1"/>
</dbReference>
<dbReference type="InterPro" id="IPR026113">
    <property type="entry name" value="METTL2/6/8-like"/>
</dbReference>
<evidence type="ECO:0000259" key="6">
    <source>
        <dbReference type="PROSITE" id="PS50030"/>
    </source>
</evidence>
<dbReference type="Pfam" id="PF00627">
    <property type="entry name" value="UBA"/>
    <property type="match status" value="1"/>
</dbReference>
<evidence type="ECO:0000256" key="2">
    <source>
        <dbReference type="ARBA" id="ARBA00022603"/>
    </source>
</evidence>
<dbReference type="SUPFAM" id="SSF53335">
    <property type="entry name" value="S-adenosyl-L-methionine-dependent methyltransferases"/>
    <property type="match status" value="1"/>
</dbReference>
<comment type="caution">
    <text evidence="7">The sequence shown here is derived from an EMBL/GenBank/DDBJ whole genome shotgun (WGS) entry which is preliminary data.</text>
</comment>
<evidence type="ECO:0000313" key="7">
    <source>
        <dbReference type="EMBL" id="CAJ1386794.1"/>
    </source>
</evidence>
<accession>A0AA36N224</accession>
<dbReference type="Gene3D" id="3.40.50.150">
    <property type="entry name" value="Vaccinia Virus protein VP39"/>
    <property type="match status" value="1"/>
</dbReference>
<evidence type="ECO:0000256" key="4">
    <source>
        <dbReference type="SAM" id="MobiDB-lite"/>
    </source>
</evidence>
<dbReference type="GO" id="GO:0008757">
    <property type="term" value="F:S-adenosylmethionine-dependent methyltransferase activity"/>
    <property type="evidence" value="ECO:0007669"/>
    <property type="project" value="UniProtKB-ARBA"/>
</dbReference>
<evidence type="ECO:0000256" key="1">
    <source>
        <dbReference type="ARBA" id="ARBA00009725"/>
    </source>
</evidence>
<dbReference type="SMART" id="SM00165">
    <property type="entry name" value="UBA"/>
    <property type="match status" value="2"/>
</dbReference>
<sequence length="479" mass="52142">MVAKRRGLGGTVQKSDLKSAGIKHQVFGVPQNPGRDPGKSPKTEVQEALKALQAGDEEAVEKLMRRESEAPVSEEWQRRYCDGARAYWDHFYRERTVNFFKDRHYLREEFADLMPEEVLADPKRWVDELEVGQGPLDAESDLEKLKAALQKKTVLLELGCAVGNGLIPMLRANPDLFGLGCDLSAEAVRLLRDKEEYRCGRCLAFPCDITKGPQEQPTSEHRSLEDQVPEASVDFATLLFVLSAVCGQDAASCRRALEASNGDVDAAAAALLSSPAPASHAGYVGGSQAGEGPLALLLAMGYPQSRAQQALAAAGNDVQRAVECLEAEAASSSENDGGICGVCAICTEPLQPRDAAMRCAGRGGGHHYGHAACLGQWVEQCRARQQEPSCPECRGPLQLRRRRIQDFLQEPASKRAPQQTQVLREVLERVPDGDEWQDVDWCQVAGFAALVAGGLLAAGLFAGLLIQDKKRQDRDRQEG</sequence>